<keyword evidence="1" id="KW-0677">Repeat</keyword>
<evidence type="ECO:0000256" key="3">
    <source>
        <dbReference type="PROSITE-ProRule" id="PRU00023"/>
    </source>
</evidence>
<feature type="region of interest" description="Disordered" evidence="4">
    <location>
        <begin position="905"/>
        <end position="929"/>
    </location>
</feature>
<dbReference type="InterPro" id="IPR036770">
    <property type="entry name" value="Ankyrin_rpt-contain_sf"/>
</dbReference>
<sequence>LQQEVDGIMEYEDKLKNDYEKVIKEYVIDFTKSVSITHNQDGTLTSVGQDEERIGVMILKNIAPDRIEVSSRGRDLIFSDKKSNYTINVKNWDNSESYRIATLEFDIGLEPITISRLDRFNLSEAGKIQDLIGKASENYQNRDKYTTKVENDLKCLISINGFKNESRDSTYQCLGFSSLQDQISFTENICILEELTEFRDKSNSTEVSVLSKNLQNKLSLNGYDQNIVDKCSKLIEAEENNQQAIDKISSMVRNVEESTLLSQSENKLDLGRCLSKRRKRSSDFCPVVLEDIQNELNREERRNIVVEESSIRVITSGHETLGIENLPIQEVVINDNIKRKRSVRSTLDLRELVEQIEKDLSIKPISMIIKDASDLLIKLSISATNLQQDVITVRLKDALINKWYKKLQIIFNNAPMEIGNGLELKPSLLISDQRIIVVTPQDVEEKNKLVISKKAGQYSYLHDKYDLIVTNAFNANIITNNLNNSIEAEELFIIYFKDFYKEAKMKTLSIRFTDKEVLLVDEIDKIYNSESADKLNYVSSIFKLQKSSLPLEGSSSNDIEVQGKFKRTPLHCASGAGDWDKVRILLDRGANIEVQDKFGYTPIFLAIESGKWSIVKLLLDYGANINAEDIEGRTPLSFATSGNNLDMIQFLLDRGASIEAQDKPGYTPILYAASLGRWSEVKLLIDNGAKLNNEITYQGTPLHFAVQEGNSNMVQFLLDKGANIEAQDAYNRKPLHLAVGANKLNVVNLLLDKGANLKATDMDGKTPLDLANQKSNTGIVGLLEQAQINLDKELLIAVAKGDLEKVRDSIRQGANVNAQDRQGWTPVFLAIHLLDKDANIEVKSKDGWTPLHYAAYEDNLDVYELLLERGASIEAKTNDDRTPLGITNYMEHSDVVEYVNKVKEERGKPAQRQRRHHHGDHAHYHISRKPLAIDSSNQPEIAASSTARPSSRINDLFGWVKSSVGWLFHSRAVLPEETLSTTKSISQVDAPIDVNGTIMLLDVLIRKVTGQKYISSVDQAISLLEAQNYALNITNEFEKVVKQAASKSEISTHRLNINFMKIHDEITEEIIGGKFNEISGILKSHIEKACPDREAGYPGKLSPKKFDKFKDELNKGLDATLKQEILHSRDSKLEVSNVKGSLKPRSDLNNTCIQGHLTQARNVIIVLAELLYQTSKQLKEHCELLSGEEKQNLYSEVLNKVKNTPRDSREGIDQLKKLSKMAVAIEGTTDSKLLEKFKDDHPLREVSIAYVSGEVTNYLFSLSNSSELYDLKEDREKAIYYAIKSNDRELIKHLLMVLVSGDIEIEFFKELETLLSGAYEKLKVNLSEDMKNYLEKNISLKRFVCGNVDVLTAKPVDVRAMINLFIVQSGENYKIDELLLSKIAESLEEGELRSQINQMIETLKKHEKFAELEYKVRRLKSELARGESKYSAEVMKSSIEERERKMREIGDKSNQVIKEREELLSRLSNSSNRRN</sequence>
<gene>
    <name evidence="6" type="ORF">CINCED_3A025069</name>
</gene>
<feature type="non-terminal residue" evidence="6">
    <location>
        <position position="1"/>
    </location>
</feature>
<feature type="compositionally biased region" description="Basic residues" evidence="4">
    <location>
        <begin position="909"/>
        <end position="928"/>
    </location>
</feature>
<dbReference type="SMART" id="SM00248">
    <property type="entry name" value="ANK"/>
    <property type="match status" value="10"/>
</dbReference>
<feature type="repeat" description="ANK" evidence="3">
    <location>
        <begin position="664"/>
        <end position="696"/>
    </location>
</feature>
<evidence type="ECO:0000256" key="1">
    <source>
        <dbReference type="ARBA" id="ARBA00022737"/>
    </source>
</evidence>
<dbReference type="InterPro" id="IPR028047">
    <property type="entry name" value="Latrotoxin_C_dom"/>
</dbReference>
<evidence type="ECO:0000256" key="4">
    <source>
        <dbReference type="SAM" id="MobiDB-lite"/>
    </source>
</evidence>
<accession>A0A5E4MFZ9</accession>
<dbReference type="Pfam" id="PF15658">
    <property type="entry name" value="Latrotoxin_C"/>
    <property type="match status" value="1"/>
</dbReference>
<evidence type="ECO:0000259" key="5">
    <source>
        <dbReference type="Pfam" id="PF15658"/>
    </source>
</evidence>
<keyword evidence="7" id="KW-1185">Reference proteome</keyword>
<dbReference type="GO" id="GO:0005737">
    <property type="term" value="C:cytoplasm"/>
    <property type="evidence" value="ECO:0007669"/>
    <property type="project" value="TreeGrafter"/>
</dbReference>
<keyword evidence="2 3" id="KW-0040">ANK repeat</keyword>
<dbReference type="EMBL" id="CABPRJ010000641">
    <property type="protein sequence ID" value="VVC31211.1"/>
    <property type="molecule type" value="Genomic_DNA"/>
</dbReference>
<name>A0A5E4MFZ9_9HEMI</name>
<dbReference type="PANTHER" id="PTHR24198">
    <property type="entry name" value="ANKYRIN REPEAT AND PROTEIN KINASE DOMAIN-CONTAINING PROTEIN"/>
    <property type="match status" value="1"/>
</dbReference>
<dbReference type="OrthoDB" id="7490802at2759"/>
<feature type="repeat" description="ANK" evidence="3">
    <location>
        <begin position="598"/>
        <end position="630"/>
    </location>
</feature>
<dbReference type="PROSITE" id="PS50297">
    <property type="entry name" value="ANK_REP_REGION"/>
    <property type="match status" value="7"/>
</dbReference>
<feature type="repeat" description="ANK" evidence="3">
    <location>
        <begin position="697"/>
        <end position="729"/>
    </location>
</feature>
<dbReference type="PROSITE" id="PS50088">
    <property type="entry name" value="ANK_REPEAT"/>
    <property type="match status" value="7"/>
</dbReference>
<feature type="repeat" description="ANK" evidence="3">
    <location>
        <begin position="846"/>
        <end position="878"/>
    </location>
</feature>
<dbReference type="Pfam" id="PF12796">
    <property type="entry name" value="Ank_2"/>
    <property type="match status" value="3"/>
</dbReference>
<evidence type="ECO:0000313" key="7">
    <source>
        <dbReference type="Proteomes" id="UP000325440"/>
    </source>
</evidence>
<dbReference type="Proteomes" id="UP000325440">
    <property type="component" value="Unassembled WGS sequence"/>
</dbReference>
<organism evidence="6 7">
    <name type="scientific">Cinara cedri</name>
    <dbReference type="NCBI Taxonomy" id="506608"/>
    <lineage>
        <taxon>Eukaryota</taxon>
        <taxon>Metazoa</taxon>
        <taxon>Ecdysozoa</taxon>
        <taxon>Arthropoda</taxon>
        <taxon>Hexapoda</taxon>
        <taxon>Insecta</taxon>
        <taxon>Pterygota</taxon>
        <taxon>Neoptera</taxon>
        <taxon>Paraneoptera</taxon>
        <taxon>Hemiptera</taxon>
        <taxon>Sternorrhyncha</taxon>
        <taxon>Aphidomorpha</taxon>
        <taxon>Aphidoidea</taxon>
        <taxon>Aphididae</taxon>
        <taxon>Lachninae</taxon>
        <taxon>Cinara</taxon>
    </lineage>
</organism>
<dbReference type="InterPro" id="IPR002110">
    <property type="entry name" value="Ankyrin_rpt"/>
</dbReference>
<feature type="domain" description="Latrotoxin C-terminal" evidence="5">
    <location>
        <begin position="992"/>
        <end position="1095"/>
    </location>
</feature>
<dbReference type="SUPFAM" id="SSF48403">
    <property type="entry name" value="Ankyrin repeat"/>
    <property type="match status" value="1"/>
</dbReference>
<dbReference type="Gene3D" id="1.25.40.20">
    <property type="entry name" value="Ankyrin repeat-containing domain"/>
    <property type="match status" value="3"/>
</dbReference>
<proteinExistence type="predicted"/>
<feature type="repeat" description="ANK" evidence="3">
    <location>
        <begin position="565"/>
        <end position="597"/>
    </location>
</feature>
<reference evidence="6 7" key="1">
    <citation type="submission" date="2019-08" db="EMBL/GenBank/DDBJ databases">
        <authorList>
            <person name="Alioto T."/>
            <person name="Alioto T."/>
            <person name="Gomez Garrido J."/>
        </authorList>
    </citation>
    <scope>NUCLEOTIDE SEQUENCE [LARGE SCALE GENOMIC DNA]</scope>
</reference>
<feature type="repeat" description="ANK" evidence="3">
    <location>
        <begin position="631"/>
        <end position="663"/>
    </location>
</feature>
<feature type="repeat" description="ANK" evidence="3">
    <location>
        <begin position="730"/>
        <end position="762"/>
    </location>
</feature>
<evidence type="ECO:0000313" key="6">
    <source>
        <dbReference type="EMBL" id="VVC31211.1"/>
    </source>
</evidence>
<evidence type="ECO:0000256" key="2">
    <source>
        <dbReference type="ARBA" id="ARBA00023043"/>
    </source>
</evidence>
<dbReference type="PANTHER" id="PTHR24198:SF165">
    <property type="entry name" value="ANKYRIN REPEAT-CONTAINING PROTEIN-RELATED"/>
    <property type="match status" value="1"/>
</dbReference>
<protein>
    <submittedName>
        <fullName evidence="6">Latrotoxin, C-terminal domain,Ankyrin repeat-containing domain,Ankyrin repeat</fullName>
    </submittedName>
</protein>